<dbReference type="Pfam" id="PF13489">
    <property type="entry name" value="Methyltransf_23"/>
    <property type="match status" value="1"/>
</dbReference>
<organism evidence="1 2">
    <name type="scientific">Ruegeria denitrificans</name>
    <dbReference type="NCBI Taxonomy" id="1715692"/>
    <lineage>
        <taxon>Bacteria</taxon>
        <taxon>Pseudomonadati</taxon>
        <taxon>Pseudomonadota</taxon>
        <taxon>Alphaproteobacteria</taxon>
        <taxon>Rhodobacterales</taxon>
        <taxon>Roseobacteraceae</taxon>
        <taxon>Ruegeria</taxon>
    </lineage>
</organism>
<dbReference type="Gene3D" id="3.40.50.150">
    <property type="entry name" value="Vaccinia Virus protein VP39"/>
    <property type="match status" value="1"/>
</dbReference>
<reference evidence="2" key="1">
    <citation type="submission" date="2015-09" db="EMBL/GenBank/DDBJ databases">
        <authorList>
            <person name="Rodrigo-Torres L."/>
            <person name="Arahal D.R."/>
        </authorList>
    </citation>
    <scope>NUCLEOTIDE SEQUENCE [LARGE SCALE GENOMIC DNA]</scope>
    <source>
        <strain evidence="2">CECT 5091</strain>
    </source>
</reference>
<dbReference type="SUPFAM" id="SSF53335">
    <property type="entry name" value="S-adenosyl-L-methionine-dependent methyltransferases"/>
    <property type="match status" value="1"/>
</dbReference>
<dbReference type="EMBL" id="CYUD01000022">
    <property type="protein sequence ID" value="CUK19438.1"/>
    <property type="molecule type" value="Genomic_DNA"/>
</dbReference>
<dbReference type="RefSeq" id="WP_058283986.1">
    <property type="nucleotide sequence ID" value="NZ_CYUD01000022.1"/>
</dbReference>
<dbReference type="InterPro" id="IPR029063">
    <property type="entry name" value="SAM-dependent_MTases_sf"/>
</dbReference>
<gene>
    <name evidence="1" type="ORF">RUE5091_04389</name>
</gene>
<evidence type="ECO:0000313" key="2">
    <source>
        <dbReference type="Proteomes" id="UP000051260"/>
    </source>
</evidence>
<sequence>MKRSIEPAYTEADLALIDAAYEKLRPSDTIADWFTQYFRNHRKRLATDLRMLRDTASEGDTVVEFGSAPCLLTHAAQAAGFRVIGIDLEPDRITEAAGSFEILKCDIEKDTVPLDDGVADVVLFNEVFEHLRIDPIFTMGEVARVLKPGGQLFLSTPNLQSLAGIRNLVWSNRSAFVCPDPYYEYTKLRTLGHMGHVREYTTRDVTEFLEHFDITTKEIIYRGMRGKRRLTRLTQRLVPRLRPFFSAAATKSG</sequence>
<keyword evidence="1" id="KW-0808">Transferase</keyword>
<keyword evidence="1" id="KW-0830">Ubiquinone</keyword>
<keyword evidence="2" id="KW-1185">Reference proteome</keyword>
<dbReference type="GO" id="GO:0008168">
    <property type="term" value="F:methyltransferase activity"/>
    <property type="evidence" value="ECO:0007669"/>
    <property type="project" value="UniProtKB-KW"/>
</dbReference>
<dbReference type="PANTHER" id="PTHR43861">
    <property type="entry name" value="TRANS-ACONITATE 2-METHYLTRANSFERASE-RELATED"/>
    <property type="match status" value="1"/>
</dbReference>
<protein>
    <submittedName>
        <fullName evidence="1">Bifunctional 3-demethylubiquinone-9 3-methyltransferase/ 2-octaprenyl-6-hydroxy phenol methylase</fullName>
    </submittedName>
</protein>
<dbReference type="CDD" id="cd02440">
    <property type="entry name" value="AdoMet_MTases"/>
    <property type="match status" value="1"/>
</dbReference>
<dbReference type="STRING" id="1715692.RUE5091_04389"/>
<dbReference type="GO" id="GO:0032259">
    <property type="term" value="P:methylation"/>
    <property type="evidence" value="ECO:0007669"/>
    <property type="project" value="UniProtKB-KW"/>
</dbReference>
<name>A0A0P1IKB8_9RHOB</name>
<accession>A0A0P1IKB8</accession>
<dbReference type="AlphaFoldDB" id="A0A0P1IKB8"/>
<dbReference type="OrthoDB" id="9790710at2"/>
<evidence type="ECO:0000313" key="1">
    <source>
        <dbReference type="EMBL" id="CUK19438.1"/>
    </source>
</evidence>
<proteinExistence type="predicted"/>
<keyword evidence="1" id="KW-0489">Methyltransferase</keyword>
<dbReference type="Proteomes" id="UP000051260">
    <property type="component" value="Unassembled WGS sequence"/>
</dbReference>